<evidence type="ECO:0000313" key="2">
    <source>
        <dbReference type="Proteomes" id="UP000053699"/>
    </source>
</evidence>
<keyword evidence="2" id="KW-1185">Reference proteome</keyword>
<sequence length="60" mass="6522">MTTHKSMTRIHVGADGLGACGGYPDEDRTVDFAPQLALPLWRVRSDRFRDGSSNGSVCRG</sequence>
<accession>A0A0F4EQ77</accession>
<gene>
    <name evidence="1" type="ORF">MLPM_1607</name>
</gene>
<dbReference type="PATRIC" id="fig|480418.6.peg.3340"/>
<name>A0A0F4EQ77_9MYCO</name>
<organism evidence="1 2">
    <name type="scientific">Mycobacterium lepromatosis</name>
    <dbReference type="NCBI Taxonomy" id="480418"/>
    <lineage>
        <taxon>Bacteria</taxon>
        <taxon>Bacillati</taxon>
        <taxon>Actinomycetota</taxon>
        <taxon>Actinomycetes</taxon>
        <taxon>Mycobacteriales</taxon>
        <taxon>Mycobacteriaceae</taxon>
        <taxon>Mycobacterium</taxon>
    </lineage>
</organism>
<proteinExistence type="predicted"/>
<dbReference type="AlphaFoldDB" id="A0A0F4EQ77"/>
<dbReference type="Proteomes" id="UP000053699">
    <property type="component" value="Unassembled WGS sequence"/>
</dbReference>
<evidence type="ECO:0000313" key="1">
    <source>
        <dbReference type="EMBL" id="KJX75038.1"/>
    </source>
</evidence>
<protein>
    <submittedName>
        <fullName evidence="1">Uncharacterized protein</fullName>
    </submittedName>
</protein>
<comment type="caution">
    <text evidence="1">The sequence shown here is derived from an EMBL/GenBank/DDBJ whole genome shotgun (WGS) entry which is preliminary data.</text>
</comment>
<dbReference type="EMBL" id="JRPY01000069">
    <property type="protein sequence ID" value="KJX75038.1"/>
    <property type="molecule type" value="Genomic_DNA"/>
</dbReference>
<reference evidence="1 2" key="1">
    <citation type="journal article" date="2015" name="Proc. Natl. Acad. Sci. U.S.A.">
        <title>Insight into the evolution and origin of leprosy bacilli from the genome sequence of Mycobacterium lepromatosis.</title>
        <authorList>
            <person name="Singh P."/>
            <person name="Benjak A."/>
            <person name="Schuenemann V.J."/>
            <person name="Herbig A."/>
            <person name="Avanzi C."/>
            <person name="Busso P."/>
            <person name="Nieselt K."/>
            <person name="Krause J."/>
            <person name="Vera-Cabrera L."/>
            <person name="Cole S.T."/>
        </authorList>
    </citation>
    <scope>NUCLEOTIDE SEQUENCE [LARGE SCALE GENOMIC DNA]</scope>
    <source>
        <strain evidence="1 2">Mx1-22A</strain>
    </source>
</reference>